<keyword evidence="1" id="KW-0808">Transferase</keyword>
<gene>
    <name evidence="1" type="ORF">F8M41_004309</name>
</gene>
<name>A0A8H4ERT6_GIGMA</name>
<sequence>MQKTQETYGKYKFTYDWFKASMPNWEKHLLHLKNEKINVLEIGAFEGRSAVWILEELFKNPESKLISVDPFEECFLDDGINVKNYETTFRENVKMTGKEKQNEIMKSLSFEALTKLNYESKIKFDFIYIDGSHIAKNALADAVLSWNLLKDGGIMTFDDYEWDRYKEEYNNPKVAINTFIKCYEPEIEVIHKGYQMTLKKVIREREQNEIDDFAGHMKQLVKKFFNNNEDLLAN</sequence>
<proteinExistence type="predicted"/>
<keyword evidence="1" id="KW-0489">Methyltransferase</keyword>
<dbReference type="GO" id="GO:0008168">
    <property type="term" value="F:methyltransferase activity"/>
    <property type="evidence" value="ECO:0007669"/>
    <property type="project" value="UniProtKB-KW"/>
</dbReference>
<dbReference type="SUPFAM" id="SSF53335">
    <property type="entry name" value="S-adenosyl-L-methionine-dependent methyltransferases"/>
    <property type="match status" value="1"/>
</dbReference>
<evidence type="ECO:0000313" key="1">
    <source>
        <dbReference type="EMBL" id="KAF0542838.1"/>
    </source>
</evidence>
<organism evidence="1 2">
    <name type="scientific">Gigaspora margarita</name>
    <dbReference type="NCBI Taxonomy" id="4874"/>
    <lineage>
        <taxon>Eukaryota</taxon>
        <taxon>Fungi</taxon>
        <taxon>Fungi incertae sedis</taxon>
        <taxon>Mucoromycota</taxon>
        <taxon>Glomeromycotina</taxon>
        <taxon>Glomeromycetes</taxon>
        <taxon>Diversisporales</taxon>
        <taxon>Gigasporaceae</taxon>
        <taxon>Gigaspora</taxon>
    </lineage>
</organism>
<protein>
    <submittedName>
        <fullName evidence="1">SAM-dependent methyltransferase</fullName>
    </submittedName>
</protein>
<comment type="caution">
    <text evidence="1">The sequence shown here is derived from an EMBL/GenBank/DDBJ whole genome shotgun (WGS) entry which is preliminary data.</text>
</comment>
<dbReference type="Pfam" id="PF13578">
    <property type="entry name" value="Methyltransf_24"/>
    <property type="match status" value="1"/>
</dbReference>
<keyword evidence="2" id="KW-1185">Reference proteome</keyword>
<dbReference type="Proteomes" id="UP000439903">
    <property type="component" value="Unassembled WGS sequence"/>
</dbReference>
<accession>A0A8H4ERT6</accession>
<dbReference type="InterPro" id="IPR029063">
    <property type="entry name" value="SAM-dependent_MTases_sf"/>
</dbReference>
<dbReference type="AlphaFoldDB" id="A0A8H4ERT6"/>
<dbReference type="GO" id="GO:0032259">
    <property type="term" value="P:methylation"/>
    <property type="evidence" value="ECO:0007669"/>
    <property type="project" value="UniProtKB-KW"/>
</dbReference>
<dbReference type="Gene3D" id="3.40.50.150">
    <property type="entry name" value="Vaccinia Virus protein VP39"/>
    <property type="match status" value="1"/>
</dbReference>
<evidence type="ECO:0000313" key="2">
    <source>
        <dbReference type="Proteomes" id="UP000439903"/>
    </source>
</evidence>
<dbReference type="OrthoDB" id="2014201at2759"/>
<dbReference type="EMBL" id="WTPW01000140">
    <property type="protein sequence ID" value="KAF0542838.1"/>
    <property type="molecule type" value="Genomic_DNA"/>
</dbReference>
<reference evidence="1 2" key="1">
    <citation type="journal article" date="2019" name="Environ. Microbiol.">
        <title>At the nexus of three kingdoms: the genome of the mycorrhizal fungus Gigaspora margarita provides insights into plant, endobacterial and fungal interactions.</title>
        <authorList>
            <person name="Venice F."/>
            <person name="Ghignone S."/>
            <person name="Salvioli di Fossalunga A."/>
            <person name="Amselem J."/>
            <person name="Novero M."/>
            <person name="Xianan X."/>
            <person name="Sedzielewska Toro K."/>
            <person name="Morin E."/>
            <person name="Lipzen A."/>
            <person name="Grigoriev I.V."/>
            <person name="Henrissat B."/>
            <person name="Martin F.M."/>
            <person name="Bonfante P."/>
        </authorList>
    </citation>
    <scope>NUCLEOTIDE SEQUENCE [LARGE SCALE GENOMIC DNA]</scope>
    <source>
        <strain evidence="1 2">BEG34</strain>
    </source>
</reference>